<dbReference type="PANTHER" id="PTHR46470:SF2">
    <property type="entry name" value="GLYCERALDEHYDE 3-PHOSPHATE PHOSPHATASE"/>
    <property type="match status" value="1"/>
</dbReference>
<evidence type="ECO:0000256" key="1">
    <source>
        <dbReference type="ARBA" id="ARBA00001946"/>
    </source>
</evidence>
<organism evidence="5 6">
    <name type="scientific">Alkalibacillus silvisoli</name>
    <dbReference type="NCBI Taxonomy" id="392823"/>
    <lineage>
        <taxon>Bacteria</taxon>
        <taxon>Bacillati</taxon>
        <taxon>Bacillota</taxon>
        <taxon>Bacilli</taxon>
        <taxon>Bacillales</taxon>
        <taxon>Bacillaceae</taxon>
        <taxon>Alkalibacillus</taxon>
    </lineage>
</organism>
<dbReference type="SFLD" id="SFLDG01129">
    <property type="entry name" value="C1.5:_HAD__Beta-PGM__Phosphata"/>
    <property type="match status" value="1"/>
</dbReference>
<dbReference type="InterPro" id="IPR051400">
    <property type="entry name" value="HAD-like_hydrolase"/>
</dbReference>
<accession>A0ABN0ZXN7</accession>
<dbReference type="SFLD" id="SFLDS00003">
    <property type="entry name" value="Haloacid_Dehalogenase"/>
    <property type="match status" value="1"/>
</dbReference>
<evidence type="ECO:0000256" key="4">
    <source>
        <dbReference type="ARBA" id="ARBA00022842"/>
    </source>
</evidence>
<dbReference type="InterPro" id="IPR036412">
    <property type="entry name" value="HAD-like_sf"/>
</dbReference>
<dbReference type="Proteomes" id="UP001500740">
    <property type="component" value="Unassembled WGS sequence"/>
</dbReference>
<comment type="cofactor">
    <cofactor evidence="1">
        <name>Mg(2+)</name>
        <dbReference type="ChEBI" id="CHEBI:18420"/>
    </cofactor>
</comment>
<keyword evidence="4" id="KW-0460">Magnesium</keyword>
<evidence type="ECO:0000313" key="6">
    <source>
        <dbReference type="Proteomes" id="UP001500740"/>
    </source>
</evidence>
<dbReference type="EMBL" id="BAAACZ010000011">
    <property type="protein sequence ID" value="GAA0462429.1"/>
    <property type="molecule type" value="Genomic_DNA"/>
</dbReference>
<keyword evidence="3 5" id="KW-0378">Hydrolase</keyword>
<dbReference type="PANTHER" id="PTHR46470">
    <property type="entry name" value="N-ACYLNEURAMINATE-9-PHOSPHATASE"/>
    <property type="match status" value="1"/>
</dbReference>
<proteinExistence type="predicted"/>
<gene>
    <name evidence="5" type="ORF">GCM10008935_17480</name>
</gene>
<reference evidence="5 6" key="1">
    <citation type="journal article" date="2019" name="Int. J. Syst. Evol. Microbiol.">
        <title>The Global Catalogue of Microorganisms (GCM) 10K type strain sequencing project: providing services to taxonomists for standard genome sequencing and annotation.</title>
        <authorList>
            <consortium name="The Broad Institute Genomics Platform"/>
            <consortium name="The Broad Institute Genome Sequencing Center for Infectious Disease"/>
            <person name="Wu L."/>
            <person name="Ma J."/>
        </authorList>
    </citation>
    <scope>NUCLEOTIDE SEQUENCE [LARGE SCALE GENOMIC DNA]</scope>
    <source>
        <strain evidence="5 6">JCM 14193</strain>
    </source>
</reference>
<evidence type="ECO:0000256" key="3">
    <source>
        <dbReference type="ARBA" id="ARBA00022801"/>
    </source>
</evidence>
<keyword evidence="6" id="KW-1185">Reference proteome</keyword>
<dbReference type="Pfam" id="PF13419">
    <property type="entry name" value="HAD_2"/>
    <property type="match status" value="1"/>
</dbReference>
<keyword evidence="2" id="KW-0479">Metal-binding</keyword>
<dbReference type="InterPro" id="IPR006439">
    <property type="entry name" value="HAD-SF_hydro_IA"/>
</dbReference>
<protein>
    <submittedName>
        <fullName evidence="5">HAD-IA family hydrolase</fullName>
    </submittedName>
</protein>
<dbReference type="RefSeq" id="WP_343783188.1">
    <property type="nucleotide sequence ID" value="NZ_BAAACZ010000011.1"/>
</dbReference>
<sequence>MKIYKAMLFDLDDTLLNRDQAVDQLFSIISEQCYENVTPLAKKHMLQRFKEHDVIGYGNGDKERVLKPFFDEFPPKYPLPNNNDIQGFWDHHFPRCFSINQNMIDAINNIKKQVKVGIITNGSTQRQNAKINNTNLNEFFETIIISEEVGFSKPDKRIFEIALNKLSVPPEDVLFVGDHIEKDIGGCQNAGIDGIWFNPHQIQNNTEIKPYAEVYSFDRLLNYI</sequence>
<name>A0ABN0ZXN7_9BACI</name>
<dbReference type="Gene3D" id="3.40.50.1000">
    <property type="entry name" value="HAD superfamily/HAD-like"/>
    <property type="match status" value="1"/>
</dbReference>
<dbReference type="SUPFAM" id="SSF56784">
    <property type="entry name" value="HAD-like"/>
    <property type="match status" value="1"/>
</dbReference>
<comment type="caution">
    <text evidence="5">The sequence shown here is derived from an EMBL/GenBank/DDBJ whole genome shotgun (WGS) entry which is preliminary data.</text>
</comment>
<evidence type="ECO:0000313" key="5">
    <source>
        <dbReference type="EMBL" id="GAA0462429.1"/>
    </source>
</evidence>
<dbReference type="InterPro" id="IPR041492">
    <property type="entry name" value="HAD_2"/>
</dbReference>
<evidence type="ECO:0000256" key="2">
    <source>
        <dbReference type="ARBA" id="ARBA00022723"/>
    </source>
</evidence>
<dbReference type="GO" id="GO:0016787">
    <property type="term" value="F:hydrolase activity"/>
    <property type="evidence" value="ECO:0007669"/>
    <property type="project" value="UniProtKB-KW"/>
</dbReference>
<dbReference type="InterPro" id="IPR023214">
    <property type="entry name" value="HAD_sf"/>
</dbReference>
<dbReference type="Gene3D" id="1.20.120.710">
    <property type="entry name" value="Haloacid dehalogenase hydrolase-like domain"/>
    <property type="match status" value="1"/>
</dbReference>
<dbReference type="NCBIfam" id="TIGR01549">
    <property type="entry name" value="HAD-SF-IA-v1"/>
    <property type="match status" value="1"/>
</dbReference>